<name>A0A1F8B8A9_9BACT</name>
<protein>
    <submittedName>
        <fullName evidence="1">Uncharacterized protein</fullName>
    </submittedName>
</protein>
<gene>
    <name evidence="1" type="ORF">A3A75_04230</name>
</gene>
<dbReference type="Proteomes" id="UP000179018">
    <property type="component" value="Unassembled WGS sequence"/>
</dbReference>
<accession>A0A1F8B8A9</accession>
<sequence length="131" mass="14658">MISIQVIESKGIRGGVERILGREQPASLKVVFSGIHDLPGDRVRDLFGWDKDNVAEIRFTDHPNKTIFQTLSMRVAEHVEGKGESSLTFHDLGSINLGTLREALQRHMVESGSDNVQINGLEAVAKRLRRR</sequence>
<dbReference type="AlphaFoldDB" id="A0A1F8B8A9"/>
<dbReference type="EMBL" id="MGHC01000008">
    <property type="protein sequence ID" value="OGM60284.1"/>
    <property type="molecule type" value="Genomic_DNA"/>
</dbReference>
<evidence type="ECO:0000313" key="1">
    <source>
        <dbReference type="EMBL" id="OGM60284.1"/>
    </source>
</evidence>
<proteinExistence type="predicted"/>
<evidence type="ECO:0000313" key="2">
    <source>
        <dbReference type="Proteomes" id="UP000179018"/>
    </source>
</evidence>
<reference evidence="1 2" key="1">
    <citation type="journal article" date="2016" name="Nat. Commun.">
        <title>Thousands of microbial genomes shed light on interconnected biogeochemical processes in an aquifer system.</title>
        <authorList>
            <person name="Anantharaman K."/>
            <person name="Brown C.T."/>
            <person name="Hug L.A."/>
            <person name="Sharon I."/>
            <person name="Castelle C.J."/>
            <person name="Probst A.J."/>
            <person name="Thomas B.C."/>
            <person name="Singh A."/>
            <person name="Wilkins M.J."/>
            <person name="Karaoz U."/>
            <person name="Brodie E.L."/>
            <person name="Williams K.H."/>
            <person name="Hubbard S.S."/>
            <person name="Banfield J.F."/>
        </authorList>
    </citation>
    <scope>NUCLEOTIDE SEQUENCE [LARGE SCALE GENOMIC DNA]</scope>
</reference>
<comment type="caution">
    <text evidence="1">The sequence shown here is derived from an EMBL/GenBank/DDBJ whole genome shotgun (WGS) entry which is preliminary data.</text>
</comment>
<organism evidence="1 2">
    <name type="scientific">Candidatus Woesebacteria bacterium RIFCSPLOWO2_01_FULL_39_10</name>
    <dbReference type="NCBI Taxonomy" id="1802516"/>
    <lineage>
        <taxon>Bacteria</taxon>
        <taxon>Candidatus Woeseibacteriota</taxon>
    </lineage>
</organism>